<evidence type="ECO:0000313" key="1">
    <source>
        <dbReference type="EMBL" id="MCR9017236.1"/>
    </source>
</evidence>
<sequence>MTHSFFSFFRIQVFLILLSSSAFGQDYIFPEIIPMSPGLKIDVIPGEDFVLSYVMDANQGILTLTIKDGEFNQKHLEQYSIGRGLNKVNHEVNGEKVYLLLSNEGPSKTLAVINTLNSEVQFFPFSINLGKIDQFKVNGNTLLMIEYLPQGDLIQFYDFQTEMLITLSEFTFPKTSIWDVQVKDGIFDILVYKKGKFRSQSLMMIGFNDSGSKLFETEISLPGKKKYIFRSAKLIPSQETGYSIVGTYSRKQGEQFSGYYHVGINDGLEQNATIHPMRSLDGFFDYKKNPGLRINTNNFRRNMQVYQTYANRKYIALATSSDNVPKEFVHFILVGHNGERVYDTALKVLYELGGSFSYSTLALNGKELYFIFEGNSNINVFPSFKFYQMKNGQLTRILKDQNYLEEKSKDPEWIEIKYYHWKENKFIVSGIETINGQKRHVIRKIEI</sequence>
<dbReference type="AlphaFoldDB" id="A0A9X2P9B5"/>
<accession>A0A9X2P9B5</accession>
<comment type="caution">
    <text evidence="1">The sequence shown here is derived from an EMBL/GenBank/DDBJ whole genome shotgun (WGS) entry which is preliminary data.</text>
</comment>
<proteinExistence type="predicted"/>
<organism evidence="1 2">
    <name type="scientific">Aquiflexum gelatinilyticum</name>
    <dbReference type="NCBI Taxonomy" id="2961943"/>
    <lineage>
        <taxon>Bacteria</taxon>
        <taxon>Pseudomonadati</taxon>
        <taxon>Bacteroidota</taxon>
        <taxon>Cytophagia</taxon>
        <taxon>Cytophagales</taxon>
        <taxon>Cyclobacteriaceae</taxon>
        <taxon>Aquiflexum</taxon>
    </lineage>
</organism>
<dbReference type="RefSeq" id="WP_258425077.1">
    <property type="nucleotide sequence ID" value="NZ_JANSUY010000025.1"/>
</dbReference>
<protein>
    <submittedName>
        <fullName evidence="1">Uncharacterized protein</fullName>
    </submittedName>
</protein>
<name>A0A9X2P9B5_9BACT</name>
<dbReference type="EMBL" id="JANSUY010000025">
    <property type="protein sequence ID" value="MCR9017236.1"/>
    <property type="molecule type" value="Genomic_DNA"/>
</dbReference>
<keyword evidence="2" id="KW-1185">Reference proteome</keyword>
<gene>
    <name evidence="1" type="ORF">NU887_19535</name>
</gene>
<evidence type="ECO:0000313" key="2">
    <source>
        <dbReference type="Proteomes" id="UP001142175"/>
    </source>
</evidence>
<reference evidence="1" key="1">
    <citation type="submission" date="2022-08" db="EMBL/GenBank/DDBJ databases">
        <authorList>
            <person name="Zhang D."/>
        </authorList>
    </citation>
    <scope>NUCLEOTIDE SEQUENCE</scope>
    <source>
        <strain evidence="1">XJ19-11</strain>
    </source>
</reference>
<dbReference type="Proteomes" id="UP001142175">
    <property type="component" value="Unassembled WGS sequence"/>
</dbReference>